<dbReference type="InterPro" id="IPR042261">
    <property type="entry name" value="Lsr2-like_dimerization"/>
</dbReference>
<dbReference type="Proteomes" id="UP000293519">
    <property type="component" value="Unassembled WGS sequence"/>
</dbReference>
<evidence type="ECO:0000313" key="5">
    <source>
        <dbReference type="EMBL" id="RZS55079.1"/>
    </source>
</evidence>
<dbReference type="AlphaFoldDB" id="A0A4Q7LNB7"/>
<proteinExistence type="predicted"/>
<dbReference type="InterPro" id="IPR024412">
    <property type="entry name" value="Lsr2_dim_dom"/>
</dbReference>
<comment type="caution">
    <text evidence="5">The sequence shown here is derived from an EMBL/GenBank/DDBJ whole genome shotgun (WGS) entry which is preliminary data.</text>
</comment>
<dbReference type="EMBL" id="SGWW01000004">
    <property type="protein sequence ID" value="RZS55079.1"/>
    <property type="molecule type" value="Genomic_DNA"/>
</dbReference>
<evidence type="ECO:0000259" key="3">
    <source>
        <dbReference type="Pfam" id="PF11774"/>
    </source>
</evidence>
<dbReference type="InterPro" id="IPR055370">
    <property type="entry name" value="Lsr2_DNA-bd"/>
</dbReference>
<dbReference type="Gene3D" id="4.10.320.10">
    <property type="entry name" value="E3-binding domain"/>
    <property type="match status" value="1"/>
</dbReference>
<dbReference type="GO" id="GO:0016746">
    <property type="term" value="F:acyltransferase activity"/>
    <property type="evidence" value="ECO:0007669"/>
    <property type="project" value="InterPro"/>
</dbReference>
<dbReference type="Gene3D" id="3.30.60.230">
    <property type="entry name" value="Lsr2, dimerization domain"/>
    <property type="match status" value="1"/>
</dbReference>
<reference evidence="5 6" key="1">
    <citation type="journal article" date="2015" name="Stand. Genomic Sci.">
        <title>Genomic Encyclopedia of Bacterial and Archaeal Type Strains, Phase III: the genomes of soil and plant-associated and newly described type strains.</title>
        <authorList>
            <person name="Whitman W.B."/>
            <person name="Woyke T."/>
            <person name="Klenk H.P."/>
            <person name="Zhou Y."/>
            <person name="Lilburn T.G."/>
            <person name="Beck B.J."/>
            <person name="De Vos P."/>
            <person name="Vandamme P."/>
            <person name="Eisen J.A."/>
            <person name="Garrity G."/>
            <person name="Hugenholtz P."/>
            <person name="Kyrpides N.C."/>
        </authorList>
    </citation>
    <scope>NUCLEOTIDE SEQUENCE [LARGE SCALE GENOMIC DNA]</scope>
    <source>
        <strain evidence="5 6">CV2</strain>
    </source>
</reference>
<sequence length="122" mass="12622">MLFASVSAMAHKIVLVDDLDGSELGDNAVTTRFSLNGAHYEIDLGDANRQKLADALAPFISAGRRASAGAASARSAAPKKRGGAKSNTSAIREWANANGHTVGDRGRIPANIVEAYEAATGK</sequence>
<feature type="domain" description="Lsr2 dimerization" evidence="3">
    <location>
        <begin position="9"/>
        <end position="66"/>
    </location>
</feature>
<organism evidence="5 6">
    <name type="scientific">Microcella putealis</name>
    <dbReference type="NCBI Taxonomy" id="337005"/>
    <lineage>
        <taxon>Bacteria</taxon>
        <taxon>Bacillati</taxon>
        <taxon>Actinomycetota</taxon>
        <taxon>Actinomycetes</taxon>
        <taxon>Micrococcales</taxon>
        <taxon>Microbacteriaceae</taxon>
        <taxon>Microcella</taxon>
    </lineage>
</organism>
<feature type="region of interest" description="Disordered" evidence="2">
    <location>
        <begin position="70"/>
        <end position="89"/>
    </location>
</feature>
<keyword evidence="6" id="KW-1185">Reference proteome</keyword>
<keyword evidence="1" id="KW-0238">DNA-binding</keyword>
<name>A0A4Q7LNB7_9MICO</name>
<feature type="domain" description="Lsr2 DNA-binding" evidence="4">
    <location>
        <begin position="84"/>
        <end position="119"/>
    </location>
</feature>
<gene>
    <name evidence="5" type="ORF">EV141_2062</name>
</gene>
<dbReference type="InterPro" id="IPR036625">
    <property type="entry name" value="E3-bd_dom_sf"/>
</dbReference>
<protein>
    <submittedName>
        <fullName evidence="5">Lsr2 protein</fullName>
    </submittedName>
</protein>
<evidence type="ECO:0000313" key="6">
    <source>
        <dbReference type="Proteomes" id="UP000293519"/>
    </source>
</evidence>
<dbReference type="Pfam" id="PF11774">
    <property type="entry name" value="Lsr2"/>
    <property type="match status" value="1"/>
</dbReference>
<evidence type="ECO:0000256" key="2">
    <source>
        <dbReference type="SAM" id="MobiDB-lite"/>
    </source>
</evidence>
<dbReference type="GO" id="GO:0003677">
    <property type="term" value="F:DNA binding"/>
    <property type="evidence" value="ECO:0007669"/>
    <property type="project" value="UniProtKB-KW"/>
</dbReference>
<accession>A0A4Q7LNB7</accession>
<evidence type="ECO:0000256" key="1">
    <source>
        <dbReference type="ARBA" id="ARBA00023125"/>
    </source>
</evidence>
<evidence type="ECO:0000259" key="4">
    <source>
        <dbReference type="Pfam" id="PF23359"/>
    </source>
</evidence>
<dbReference type="Pfam" id="PF23359">
    <property type="entry name" value="Lsr2_DNA-bd"/>
    <property type="match status" value="1"/>
</dbReference>